<feature type="signal peptide" evidence="2">
    <location>
        <begin position="1"/>
        <end position="22"/>
    </location>
</feature>
<dbReference type="PATRIC" id="fig|1286094.4.peg.4710"/>
<keyword evidence="4" id="KW-1185">Reference proteome</keyword>
<evidence type="ECO:0000256" key="2">
    <source>
        <dbReference type="SAM" id="SignalP"/>
    </source>
</evidence>
<sequence length="194" mass="19760">MFHAVALITATAALSLPASALALPNEVVVDPPRVQQYAQAKVTAHACGNHAIHATGSTTAARGTFPLTKGPGDTHPSGRFTVAGSAQLGTNTVTIMCDTGADFTVDFTVLKGAPARPGHTPPQQAIKVTERHRTPPQRAVKVAEHHKSPTGPVNTGVGGSAQDGTAAGLLGLGVLAAGGGAVYVLRRQAKRRNC</sequence>
<keyword evidence="1" id="KW-1133">Transmembrane helix</keyword>
<gene>
    <name evidence="3" type="ORF">STRAU_4762</name>
</gene>
<proteinExistence type="predicted"/>
<evidence type="ECO:0000313" key="4">
    <source>
        <dbReference type="Proteomes" id="UP000014629"/>
    </source>
</evidence>
<keyword evidence="1" id="KW-0812">Transmembrane</keyword>
<dbReference type="Proteomes" id="UP000014629">
    <property type="component" value="Unassembled WGS sequence"/>
</dbReference>
<protein>
    <recommendedName>
        <fullName evidence="5">Gram-positive cocci surface proteins LPxTG domain-containing protein</fullName>
    </recommendedName>
</protein>
<evidence type="ECO:0000256" key="1">
    <source>
        <dbReference type="SAM" id="Phobius"/>
    </source>
</evidence>
<evidence type="ECO:0008006" key="5">
    <source>
        <dbReference type="Google" id="ProtNLM"/>
    </source>
</evidence>
<evidence type="ECO:0000313" key="3">
    <source>
        <dbReference type="EMBL" id="EPH42192.1"/>
    </source>
</evidence>
<accession>S4AL70</accession>
<reference evidence="3 4" key="1">
    <citation type="submission" date="2013-02" db="EMBL/GenBank/DDBJ databases">
        <title>Draft Genome Sequence of Streptomyces aurantiacus, Which Produces Setomimycin.</title>
        <authorList>
            <person name="Gruening B.A."/>
            <person name="Praeg A."/>
            <person name="Erxleben A."/>
            <person name="Guenther S."/>
            <person name="Mueller M."/>
        </authorList>
    </citation>
    <scope>NUCLEOTIDE SEQUENCE [LARGE SCALE GENOMIC DNA]</scope>
    <source>
        <strain evidence="3 4">JA 4570</strain>
    </source>
</reference>
<organism evidence="3 4">
    <name type="scientific">Streptomyces aurantiacus JA 4570</name>
    <dbReference type="NCBI Taxonomy" id="1286094"/>
    <lineage>
        <taxon>Bacteria</taxon>
        <taxon>Bacillati</taxon>
        <taxon>Actinomycetota</taxon>
        <taxon>Actinomycetes</taxon>
        <taxon>Kitasatosporales</taxon>
        <taxon>Streptomycetaceae</taxon>
        <taxon>Streptomyces</taxon>
        <taxon>Streptomyces aurantiacus group</taxon>
    </lineage>
</organism>
<keyword evidence="1" id="KW-0472">Membrane</keyword>
<feature type="chain" id="PRO_5004514974" description="Gram-positive cocci surface proteins LPxTG domain-containing protein" evidence="2">
    <location>
        <begin position="23"/>
        <end position="194"/>
    </location>
</feature>
<comment type="caution">
    <text evidence="3">The sequence shown here is derived from an EMBL/GenBank/DDBJ whole genome shotgun (WGS) entry which is preliminary data.</text>
</comment>
<feature type="transmembrane region" description="Helical" evidence="1">
    <location>
        <begin position="166"/>
        <end position="185"/>
    </location>
</feature>
<name>S4AL70_9ACTN</name>
<dbReference type="AlphaFoldDB" id="S4AL70"/>
<dbReference type="EMBL" id="AOPZ01000248">
    <property type="protein sequence ID" value="EPH42192.1"/>
    <property type="molecule type" value="Genomic_DNA"/>
</dbReference>
<keyword evidence="2" id="KW-0732">Signal</keyword>